<dbReference type="Proteomes" id="UP000237144">
    <property type="component" value="Unassembled WGS sequence"/>
</dbReference>
<dbReference type="AlphaFoldDB" id="A0A2S5B396"/>
<accession>A0A2S5B396</accession>
<dbReference type="EMBL" id="PJQD01000085">
    <property type="protein sequence ID" value="POY71171.1"/>
    <property type="molecule type" value="Genomic_DNA"/>
</dbReference>
<protein>
    <submittedName>
        <fullName evidence="2">Uncharacterized protein</fullName>
    </submittedName>
</protein>
<evidence type="ECO:0000256" key="1">
    <source>
        <dbReference type="SAM" id="MobiDB-lite"/>
    </source>
</evidence>
<feature type="compositionally biased region" description="Low complexity" evidence="1">
    <location>
        <begin position="201"/>
        <end position="212"/>
    </location>
</feature>
<feature type="region of interest" description="Disordered" evidence="1">
    <location>
        <begin position="1"/>
        <end position="73"/>
    </location>
</feature>
<feature type="compositionally biased region" description="Low complexity" evidence="1">
    <location>
        <begin position="151"/>
        <end position="186"/>
    </location>
</feature>
<reference evidence="2 3" key="1">
    <citation type="journal article" date="2018" name="Front. Microbiol.">
        <title>Prospects for Fungal Bioremediation of Acidic Radioactive Waste Sites: Characterization and Genome Sequence of Rhodotorula taiwanensis MD1149.</title>
        <authorList>
            <person name="Tkavc R."/>
            <person name="Matrosova V.Y."/>
            <person name="Grichenko O.E."/>
            <person name="Gostincar C."/>
            <person name="Volpe R.P."/>
            <person name="Klimenkova P."/>
            <person name="Gaidamakova E.K."/>
            <person name="Zhou C.E."/>
            <person name="Stewart B.J."/>
            <person name="Lyman M.G."/>
            <person name="Malfatti S.A."/>
            <person name="Rubinfeld B."/>
            <person name="Courtot M."/>
            <person name="Singh J."/>
            <person name="Dalgard C.L."/>
            <person name="Hamilton T."/>
            <person name="Frey K.G."/>
            <person name="Gunde-Cimerman N."/>
            <person name="Dugan L."/>
            <person name="Daly M.J."/>
        </authorList>
    </citation>
    <scope>NUCLEOTIDE SEQUENCE [LARGE SCALE GENOMIC DNA]</scope>
    <source>
        <strain evidence="2 3">MD1149</strain>
    </source>
</reference>
<organism evidence="2 3">
    <name type="scientific">Rhodotorula taiwanensis</name>
    <dbReference type="NCBI Taxonomy" id="741276"/>
    <lineage>
        <taxon>Eukaryota</taxon>
        <taxon>Fungi</taxon>
        <taxon>Dikarya</taxon>
        <taxon>Basidiomycota</taxon>
        <taxon>Pucciniomycotina</taxon>
        <taxon>Microbotryomycetes</taxon>
        <taxon>Sporidiobolales</taxon>
        <taxon>Sporidiobolaceae</taxon>
        <taxon>Rhodotorula</taxon>
    </lineage>
</organism>
<evidence type="ECO:0000313" key="2">
    <source>
        <dbReference type="EMBL" id="POY71171.1"/>
    </source>
</evidence>
<feature type="region of interest" description="Disordered" evidence="1">
    <location>
        <begin position="151"/>
        <end position="239"/>
    </location>
</feature>
<dbReference type="OrthoDB" id="2529817at2759"/>
<feature type="compositionally biased region" description="Basic and acidic residues" evidence="1">
    <location>
        <begin position="230"/>
        <end position="239"/>
    </location>
</feature>
<keyword evidence="3" id="KW-1185">Reference proteome</keyword>
<evidence type="ECO:0000313" key="3">
    <source>
        <dbReference type="Proteomes" id="UP000237144"/>
    </source>
</evidence>
<sequence>MQGTSAVPIPSRPLCRTRRRSSSLSLISSPSSLAHSLSTQHRSPSKPGSKRVKRTKSTTSGEASLVTSQSPLKQTTLTLFEAPEEDSFWAAPNPFALPDPLSGSPPADSAVFRASGGTHFSASAHAFALPGATRDSHASIGAGLSSSAASLASSKGSFDDSSSLAGDSPGYSLPSTSSSPHSPYTSDILSRGRSGPAGLDSSRPQSLRRSSSCGSPMLTDSNTLAPVWDARPRDDVDQREAEALHRAAFEQLRHATRADEEGFVDRMRRWEAERSARDALFGLGARFSDYQATLEPGSASMQPAEGDEDEDDVDILLDPLDHDDEQVLDPHARPPLQRVSHAELDELAQLLRTGACQVQDYSLVRDVQARHRTRTRSAA</sequence>
<feature type="compositionally biased region" description="Low complexity" evidence="1">
    <location>
        <begin position="22"/>
        <end position="38"/>
    </location>
</feature>
<feature type="compositionally biased region" description="Polar residues" evidence="1">
    <location>
        <begin position="57"/>
        <end position="73"/>
    </location>
</feature>
<gene>
    <name evidence="2" type="ORF">BMF94_5481</name>
</gene>
<proteinExistence type="predicted"/>
<name>A0A2S5B396_9BASI</name>
<comment type="caution">
    <text evidence="2">The sequence shown here is derived from an EMBL/GenBank/DDBJ whole genome shotgun (WGS) entry which is preliminary data.</text>
</comment>